<feature type="compositionally biased region" description="Basic and acidic residues" evidence="1">
    <location>
        <begin position="1191"/>
        <end position="1205"/>
    </location>
</feature>
<feature type="region of interest" description="Disordered" evidence="1">
    <location>
        <begin position="1158"/>
        <end position="1205"/>
    </location>
</feature>
<dbReference type="InterPro" id="IPR052728">
    <property type="entry name" value="O2_lipid_transport_reg"/>
</dbReference>
<dbReference type="SMART" id="SM00703">
    <property type="entry name" value="NRF"/>
    <property type="match status" value="1"/>
</dbReference>
<keyword evidence="2" id="KW-0472">Membrane</keyword>
<dbReference type="InterPro" id="IPR006621">
    <property type="entry name" value="Nose-resist-to-fluoxetine_N"/>
</dbReference>
<evidence type="ECO:0000256" key="1">
    <source>
        <dbReference type="SAM" id="MobiDB-lite"/>
    </source>
</evidence>
<feature type="transmembrane region" description="Helical" evidence="2">
    <location>
        <begin position="550"/>
        <end position="574"/>
    </location>
</feature>
<dbReference type="EMBL" id="GGYP01006935">
    <property type="protein sequence ID" value="MDE51706.1"/>
    <property type="molecule type" value="Transcribed_RNA"/>
</dbReference>
<organism evidence="4">
    <name type="scientific">Aceria tosichella</name>
    <name type="common">wheat curl mite</name>
    <dbReference type="NCBI Taxonomy" id="561515"/>
    <lineage>
        <taxon>Eukaryota</taxon>
        <taxon>Metazoa</taxon>
        <taxon>Ecdysozoa</taxon>
        <taxon>Arthropoda</taxon>
        <taxon>Chelicerata</taxon>
        <taxon>Arachnida</taxon>
        <taxon>Acari</taxon>
        <taxon>Acariformes</taxon>
        <taxon>Trombidiformes</taxon>
        <taxon>Prostigmata</taxon>
        <taxon>Eupodina</taxon>
        <taxon>Eriophyoidea</taxon>
        <taxon>Eriophyidae</taxon>
        <taxon>Eriophyinae</taxon>
        <taxon>Aceriini</taxon>
        <taxon>Aceria</taxon>
    </lineage>
</organism>
<feature type="compositionally biased region" description="Polar residues" evidence="1">
    <location>
        <begin position="829"/>
        <end position="844"/>
    </location>
</feature>
<sequence>MRTRVSNKLLYLSLVFYLINLNLLLVIVNATGSSDQSRSITNNRLENSERALDGAGTSPGLEVEDLELGEGEEEEEENELIAHEDNKFAWKHHREDHGIYSGRSLLSAEDIKPRQGLHSDQLEEDEDLEDISARRKSYSKLSAEDEPDPLKTIDYAEKEWQLMFRSFDSAYDSLMSSVLQEIGKQTNIFSDIISRLNPTCQRDIYYIRDSVKKHKLWALRMLDSNGKLPSGITYGRFSSPGDFEECLSVRVDDNLYKDVKKNIVEKHKFHGKYCLLDFRLPLPERPQNKLLSIHESVLNFTGTDIGRQYPDLIQNYSAYASVFYEVGYLHAFCLPSTCDVQDVTRAVGKALEGMYLIVNNTIDCEERLDEPVPLRKSQWIAIIFLTVVFVNAFVASIAYNLLPEEIQLPSQGSGGHDQRRASMKPPQAGGAKIITKNGEGPQEHKLNRLNLLEEAKRLSIVHKQSGLRQVLTDLSLRHKFYSDCFSIQKNFERLTKPDPRGLTFVHYTRIVAMALTVITHTGALGTLQAITKPADASNSEQIFRDLIPQMLANAFTSIQIFFFMAGFMLVISTFPSIKRDKGHISFMEYAIKRAIRLMPGLAATICLNFIWPLVVDGPMLKFFDRAIVEPCEKNWWHTMAFLSNFDHVEKMCLRHSYFSASDYQLHIVAFPLLVLLYKQPSLALFLAAIFTVSGFVAQIIMILTKTVLPFMMVDYIDKEAFFNVVHYIHHPVWNHMSAFFYGFIIGYLVVTQVRVNLSEKTIKRIWIILMPLGIASIFAPYFWNHYKRPIYKWQMVLYVIFDRFILLSTCAWLSYATMVLARKPPAKNKPSSSIDENKKQSNQLEGAGKQTLGGGIKSPIERVLTKGQPTTLATFDTQRSPVMSTQDIPSLASQSRLRLDDSGSLTSLPRQRSSPNLVYLQQQMQQHQQQQQLSHQSSELNKTALIAPSSGRLSRTVSSSNLATIVETNQPAADKQQLERTGPSKPNDEPSQAPAGQDQQQPAKPKPRSQAPVSNINILCLVLSRLTFQLYLFNMVVLCVDVNHSKYFWFFSYYFIVFKAASVYICSAIMAMIFFVVLESPSLTLYIAWVKGRAVARARAIQRNKEKAAAEDVKIVVPPPLVVPGTMGAESKATVGTAASLDDDQAIRRAAVGGGESVELRPASTTKPTFSFIDLSSSSPAASESASTNGRAEKATSSEVDQTKM</sequence>
<feature type="compositionally biased region" description="Polar residues" evidence="1">
    <location>
        <begin position="903"/>
        <end position="912"/>
    </location>
</feature>
<keyword evidence="2" id="KW-1133">Transmembrane helix</keyword>
<dbReference type="AlphaFoldDB" id="A0A6G1SME6"/>
<feature type="region of interest" description="Disordered" evidence="1">
    <location>
        <begin position="410"/>
        <end position="439"/>
    </location>
</feature>
<proteinExistence type="predicted"/>
<feature type="compositionally biased region" description="Polar residues" evidence="1">
    <location>
        <begin position="876"/>
        <end position="896"/>
    </location>
</feature>
<feature type="domain" description="Nose resistant-to-fluoxetine protein N-terminal" evidence="3">
    <location>
        <begin position="197"/>
        <end position="366"/>
    </location>
</feature>
<evidence type="ECO:0000256" key="2">
    <source>
        <dbReference type="SAM" id="Phobius"/>
    </source>
</evidence>
<feature type="region of interest" description="Disordered" evidence="1">
    <location>
        <begin position="968"/>
        <end position="1011"/>
    </location>
</feature>
<feature type="compositionally biased region" description="Low complexity" evidence="1">
    <location>
        <begin position="1176"/>
        <end position="1187"/>
    </location>
</feature>
<feature type="transmembrane region" description="Helical" evidence="2">
    <location>
        <begin position="9"/>
        <end position="28"/>
    </location>
</feature>
<feature type="region of interest" description="Disordered" evidence="1">
    <location>
        <begin position="824"/>
        <end position="859"/>
    </location>
</feature>
<feature type="transmembrane region" description="Helical" evidence="2">
    <location>
        <begin position="732"/>
        <end position="753"/>
    </location>
</feature>
<gene>
    <name evidence="4" type="primary">nrf-6_8</name>
    <name evidence="4" type="ORF">g.11437</name>
</gene>
<feature type="transmembrane region" description="Helical" evidence="2">
    <location>
        <begin position="510"/>
        <end position="530"/>
    </location>
</feature>
<feature type="transmembrane region" description="Helical" evidence="2">
    <location>
        <begin position="684"/>
        <end position="712"/>
    </location>
</feature>
<feature type="transmembrane region" description="Helical" evidence="2">
    <location>
        <begin position="379"/>
        <end position="402"/>
    </location>
</feature>
<evidence type="ECO:0000259" key="3">
    <source>
        <dbReference type="SMART" id="SM00703"/>
    </source>
</evidence>
<dbReference type="Pfam" id="PF20146">
    <property type="entry name" value="NRF"/>
    <property type="match status" value="1"/>
</dbReference>
<feature type="transmembrane region" description="Helical" evidence="2">
    <location>
        <begin position="795"/>
        <end position="821"/>
    </location>
</feature>
<name>A0A6G1SME6_9ACAR</name>
<feature type="compositionally biased region" description="Polar residues" evidence="1">
    <location>
        <begin position="34"/>
        <end position="45"/>
    </location>
</feature>
<feature type="transmembrane region" description="Helical" evidence="2">
    <location>
        <begin position="1053"/>
        <end position="1078"/>
    </location>
</feature>
<feature type="compositionally biased region" description="Low complexity" evidence="1">
    <location>
        <begin position="990"/>
        <end position="1003"/>
    </location>
</feature>
<feature type="region of interest" description="Disordered" evidence="1">
    <location>
        <begin position="34"/>
        <end position="62"/>
    </location>
</feature>
<feature type="transmembrane region" description="Helical" evidence="2">
    <location>
        <begin position="1016"/>
        <end position="1033"/>
    </location>
</feature>
<feature type="transmembrane region" description="Helical" evidence="2">
    <location>
        <begin position="765"/>
        <end position="783"/>
    </location>
</feature>
<feature type="region of interest" description="Disordered" evidence="1">
    <location>
        <begin position="876"/>
        <end position="912"/>
    </location>
</feature>
<protein>
    <submittedName>
        <fullName evidence="4">Nose resistant to fluoxetine protein 6</fullName>
    </submittedName>
</protein>
<evidence type="ECO:0000313" key="4">
    <source>
        <dbReference type="EMBL" id="MDE51706.1"/>
    </source>
</evidence>
<reference evidence="4" key="1">
    <citation type="submission" date="2018-10" db="EMBL/GenBank/DDBJ databases">
        <title>Transcriptome assembly of Aceria tosichella (Wheat curl mite) Type 2.</title>
        <authorList>
            <person name="Scully E.D."/>
            <person name="Geib S.M."/>
            <person name="Palmer N.A."/>
            <person name="Gupta A.K."/>
            <person name="Sarath G."/>
            <person name="Tatineni S."/>
        </authorList>
    </citation>
    <scope>NUCLEOTIDE SEQUENCE</scope>
    <source>
        <strain evidence="4">LincolnNE</strain>
    </source>
</reference>
<accession>A0A6G1SME6</accession>
<keyword evidence="2" id="KW-0812">Transmembrane</keyword>
<dbReference type="PANTHER" id="PTHR11161:SF0">
    <property type="entry name" value="O-ACYLTRANSFERASE LIKE PROTEIN"/>
    <property type="match status" value="1"/>
</dbReference>
<feature type="transmembrane region" description="Helical" evidence="2">
    <location>
        <begin position="657"/>
        <end position="677"/>
    </location>
</feature>
<dbReference type="PANTHER" id="PTHR11161">
    <property type="entry name" value="O-ACYLTRANSFERASE"/>
    <property type="match status" value="1"/>
</dbReference>
<feature type="transmembrane region" description="Helical" evidence="2">
    <location>
        <begin position="594"/>
        <end position="614"/>
    </location>
</feature>